<name>A0ABW3K5F3_9BACT</name>
<comment type="caution">
    <text evidence="1">The sequence shown here is derived from an EMBL/GenBank/DDBJ whole genome shotgun (WGS) entry which is preliminary data.</text>
</comment>
<dbReference type="Proteomes" id="UP001597112">
    <property type="component" value="Unassembled WGS sequence"/>
</dbReference>
<evidence type="ECO:0008006" key="3">
    <source>
        <dbReference type="Google" id="ProtNLM"/>
    </source>
</evidence>
<protein>
    <recommendedName>
        <fullName evidence="3">General stress protein CsbD</fullName>
    </recommendedName>
</protein>
<evidence type="ECO:0000313" key="2">
    <source>
        <dbReference type="Proteomes" id="UP001597112"/>
    </source>
</evidence>
<evidence type="ECO:0000313" key="1">
    <source>
        <dbReference type="EMBL" id="MFD1001046.1"/>
    </source>
</evidence>
<proteinExistence type="predicted"/>
<dbReference type="EMBL" id="JBHTKA010000007">
    <property type="protein sequence ID" value="MFD1001046.1"/>
    <property type="molecule type" value="Genomic_DNA"/>
</dbReference>
<organism evidence="1 2">
    <name type="scientific">Ohtaekwangia kribbensis</name>
    <dbReference type="NCBI Taxonomy" id="688913"/>
    <lineage>
        <taxon>Bacteria</taxon>
        <taxon>Pseudomonadati</taxon>
        <taxon>Bacteroidota</taxon>
        <taxon>Cytophagia</taxon>
        <taxon>Cytophagales</taxon>
        <taxon>Fulvivirgaceae</taxon>
        <taxon>Ohtaekwangia</taxon>
    </lineage>
</organism>
<keyword evidence="2" id="KW-1185">Reference proteome</keyword>
<accession>A0ABW3K5F3</accession>
<reference evidence="2" key="1">
    <citation type="journal article" date="2019" name="Int. J. Syst. Evol. Microbiol.">
        <title>The Global Catalogue of Microorganisms (GCM) 10K type strain sequencing project: providing services to taxonomists for standard genome sequencing and annotation.</title>
        <authorList>
            <consortium name="The Broad Institute Genomics Platform"/>
            <consortium name="The Broad Institute Genome Sequencing Center for Infectious Disease"/>
            <person name="Wu L."/>
            <person name="Ma J."/>
        </authorList>
    </citation>
    <scope>NUCLEOTIDE SEQUENCE [LARGE SCALE GENOMIC DNA]</scope>
    <source>
        <strain evidence="2">CCUG 58938</strain>
    </source>
</reference>
<gene>
    <name evidence="1" type="ORF">ACFQ21_17095</name>
</gene>
<sequence length="65" mass="7391">MIGLHTSSKANSRWEAQKTKLKKQFPALTDADLDFDETNKVTMFEALELKLSIPAKELQLIIETL</sequence>
<dbReference type="RefSeq" id="WP_377580498.1">
    <property type="nucleotide sequence ID" value="NZ_JBHTKA010000007.1"/>
</dbReference>